<proteinExistence type="predicted"/>
<gene>
    <name evidence="1" type="ORF">MIND_01235400</name>
</gene>
<sequence length="772" mass="86896">MPRSATRGEHACPFCAANPKTNAGLHSHYAQRPSCRRQLSLVLEAKYAAAPPLPEATQPVGYDEMALDTEPPANDVVAQQPYFAPHTAVDNAADNDPDLDAPGSERWIEDFPEPAGCVLDGGAKGKTAFEVYREQQEELGLLPWGDFESAGDWELAKWLVEAGVSRGKIEEFLKLEKIRHGAKPSYHNAYSFYQKIDSLPAGPKWECEMLQITGDILDSDGNPVTEEIMANPAFKDHMFYAPQRIYRDEQCTNREYGEMHTGDRWWELQEKIPAGHTVCPIIIGTDETQLSNFSGDKKAWPAYAAPANVSDDVRRKPNSHAMVLIGYIPVSKFQCFSRAKDRSAARQDLYHYCMKVLLNGLIKPGNDGVRMLCADAHFRMNHPLVVAHLADHPERCLASCCAENRCPECKVAANKRGDPIRSRPREPGETIKILRKQADGLDPPEFEELGLRQNDPFWKDLPHCDIYRSFYPDLLHQLHKGVFKDHTVSWATESVDGSTKEKEAEIDRRFKAMLDHPSLRHFQQGISLVSQWTGNEYKNMEKVFLGVINGAVEPQVMLAVRGILDFIYYAHFETHTDKSLMRLEAAWLMFHDNKGVFLRTGIREHFNIPKIHAMQHYVALIRLGGSTAGKSTELSERLHIDCAKMGYRASNRKNYLAQMTQWLSRRDAIYKFSAYLDWAVPIYHASIVPPSEPATTPSSIAAAPVTASLPFKIAKSAPFSLSAQVLETEFGANDFLHHLETFLRSEAIYPSDFDSIHTNFPVYKPSLTVVAI</sequence>
<evidence type="ECO:0000313" key="1">
    <source>
        <dbReference type="EMBL" id="KAF7292090.1"/>
    </source>
</evidence>
<protein>
    <submittedName>
        <fullName evidence="1">Uncharacterized protein</fullName>
    </submittedName>
</protein>
<dbReference type="OrthoDB" id="2418900at2759"/>
<dbReference type="Proteomes" id="UP000636479">
    <property type="component" value="Unassembled WGS sequence"/>
</dbReference>
<dbReference type="AlphaFoldDB" id="A0A8H6S6A8"/>
<evidence type="ECO:0000313" key="2">
    <source>
        <dbReference type="Proteomes" id="UP000636479"/>
    </source>
</evidence>
<keyword evidence="2" id="KW-1185">Reference proteome</keyword>
<accession>A0A8H6S6A8</accession>
<comment type="caution">
    <text evidence="1">The sequence shown here is derived from an EMBL/GenBank/DDBJ whole genome shotgun (WGS) entry which is preliminary data.</text>
</comment>
<reference evidence="1" key="1">
    <citation type="submission" date="2020-05" db="EMBL/GenBank/DDBJ databases">
        <title>Mycena genomes resolve the evolution of fungal bioluminescence.</title>
        <authorList>
            <person name="Tsai I.J."/>
        </authorList>
    </citation>
    <scope>NUCLEOTIDE SEQUENCE</scope>
    <source>
        <strain evidence="1">171206Taipei</strain>
    </source>
</reference>
<dbReference type="RefSeq" id="XP_037214817.1">
    <property type="nucleotide sequence ID" value="XM_037368849.1"/>
</dbReference>
<dbReference type="GeneID" id="59351365"/>
<dbReference type="InterPro" id="IPR041078">
    <property type="entry name" value="Plavaka"/>
</dbReference>
<dbReference type="EMBL" id="JACAZF010000012">
    <property type="protein sequence ID" value="KAF7292090.1"/>
    <property type="molecule type" value="Genomic_DNA"/>
</dbReference>
<dbReference type="Pfam" id="PF18759">
    <property type="entry name" value="Plavaka"/>
    <property type="match status" value="1"/>
</dbReference>
<organism evidence="1 2">
    <name type="scientific">Mycena indigotica</name>
    <dbReference type="NCBI Taxonomy" id="2126181"/>
    <lineage>
        <taxon>Eukaryota</taxon>
        <taxon>Fungi</taxon>
        <taxon>Dikarya</taxon>
        <taxon>Basidiomycota</taxon>
        <taxon>Agaricomycotina</taxon>
        <taxon>Agaricomycetes</taxon>
        <taxon>Agaricomycetidae</taxon>
        <taxon>Agaricales</taxon>
        <taxon>Marasmiineae</taxon>
        <taxon>Mycenaceae</taxon>
        <taxon>Mycena</taxon>
    </lineage>
</organism>
<name>A0A8H6S6A8_9AGAR</name>